<dbReference type="PANTHER" id="PTHR35871">
    <property type="entry name" value="EXPRESSED PROTEIN"/>
    <property type="match status" value="1"/>
</dbReference>
<sequence>MPPGSKRAKLAKSQRATGTRFFGSQLVEDVLEQALDPNYIPDTDSEIEAEAEDVSDSGLSLGWSFSLDSDTRNITEVSDESDFDIDEVEVLGGKRKAANDKEDYLELCAENAAESAKEFWSKRLITPKPTFHRDVRAPTPQVDPVADSQDLPLSVEEQENSEISLIEDTSEPESAISEAANFPPAGISANKTAENAAEWLNPMIDEDDSNGTPVTVIDSINKLIAESKKFKAFTPLMHLHAVKQFIKLRDHYKMHPKIKNPILRASAVVAQSIGKGPYFARKIRQLHKYIQEFRTLPPVNSGKHHAHPSLLNNESINTAVRRYLTVIADGEITPLCLMKQVNEVIIPGLGLDLGGQKISERCARRWLFKLGYELCEAKKGMYVDGHEHPDVVEYRKEMLDAFVPLERYRRFYKDEDLEPVEPQLPNANDLRRRVYVRDGKMPLRKKGQGRAIHISDFVVEHYGRLKLTDEMLKENEKLPSEQRLTCTDAREIMYPGKNAEGWWNTEHLIAQVQRAIPIFERMYPGAVGEWIFDQSSAHGAFAKDALNSKEMNVGPGGKQRKMHNTIIPMDNPHPHLRGQIQQMVLPKNPPKKNQNKKNQAKQKGRKMERKKRGLLAMLTEINGGKLVGECKFCKSSREAQDKLLHEARATLAGEEEPDELIEDILQASISSTCCMSKALQCQADFRAEKSLLQTILEKAGHHCYFLPKFHCELNPIEMYWGWSKARFRVAADGAFPKAKVLVPEILDSCPTKTIRAFFRKAWRYMDAYHRKGLNAKQAEFAVKKYKSHRRCGPAVMMSLGILDNPA</sequence>
<dbReference type="PANTHER" id="PTHR35871:SF1">
    <property type="entry name" value="CXC1-LIKE CYSTEINE CLUSTER ASSOCIATED WITH KDZ TRANSPOSASES DOMAIN-CONTAINING PROTEIN"/>
    <property type="match status" value="1"/>
</dbReference>
<accession>A0A0C9VWN0</accession>
<evidence type="ECO:0000313" key="2">
    <source>
        <dbReference type="EMBL" id="KIJ43225.1"/>
    </source>
</evidence>
<dbReference type="Proteomes" id="UP000054279">
    <property type="component" value="Unassembled WGS sequence"/>
</dbReference>
<keyword evidence="3" id="KW-1185">Reference proteome</keyword>
<dbReference type="EMBL" id="KN837124">
    <property type="protein sequence ID" value="KIJ43225.1"/>
    <property type="molecule type" value="Genomic_DNA"/>
</dbReference>
<gene>
    <name evidence="2" type="ORF">M422DRAFT_253429</name>
</gene>
<dbReference type="Gene3D" id="3.30.420.10">
    <property type="entry name" value="Ribonuclease H-like superfamily/Ribonuclease H"/>
    <property type="match status" value="1"/>
</dbReference>
<dbReference type="HOGENOM" id="CLU_005726_6_1_1"/>
<reference evidence="2 3" key="1">
    <citation type="submission" date="2014-06" db="EMBL/GenBank/DDBJ databases">
        <title>Evolutionary Origins and Diversification of the Mycorrhizal Mutualists.</title>
        <authorList>
            <consortium name="DOE Joint Genome Institute"/>
            <consortium name="Mycorrhizal Genomics Consortium"/>
            <person name="Kohler A."/>
            <person name="Kuo A."/>
            <person name="Nagy L.G."/>
            <person name="Floudas D."/>
            <person name="Copeland A."/>
            <person name="Barry K.W."/>
            <person name="Cichocki N."/>
            <person name="Veneault-Fourrey C."/>
            <person name="LaButti K."/>
            <person name="Lindquist E.A."/>
            <person name="Lipzen A."/>
            <person name="Lundell T."/>
            <person name="Morin E."/>
            <person name="Murat C."/>
            <person name="Riley R."/>
            <person name="Ohm R."/>
            <person name="Sun H."/>
            <person name="Tunlid A."/>
            <person name="Henrissat B."/>
            <person name="Grigoriev I.V."/>
            <person name="Hibbett D.S."/>
            <person name="Martin F."/>
        </authorList>
    </citation>
    <scope>NUCLEOTIDE SEQUENCE [LARGE SCALE GENOMIC DNA]</scope>
    <source>
        <strain evidence="2 3">SS14</strain>
    </source>
</reference>
<evidence type="ECO:0000256" key="1">
    <source>
        <dbReference type="SAM" id="MobiDB-lite"/>
    </source>
</evidence>
<protein>
    <recommendedName>
        <fullName evidence="4">Tc1-like transposase DDE domain-containing protein</fullName>
    </recommendedName>
</protein>
<dbReference type="InterPro" id="IPR036397">
    <property type="entry name" value="RNaseH_sf"/>
</dbReference>
<evidence type="ECO:0000313" key="3">
    <source>
        <dbReference type="Proteomes" id="UP000054279"/>
    </source>
</evidence>
<dbReference type="OrthoDB" id="2449121at2759"/>
<name>A0A0C9VWN0_SPHS4</name>
<feature type="compositionally biased region" description="Basic residues" evidence="1">
    <location>
        <begin position="589"/>
        <end position="609"/>
    </location>
</feature>
<organism evidence="2 3">
    <name type="scientific">Sphaerobolus stellatus (strain SS14)</name>
    <dbReference type="NCBI Taxonomy" id="990650"/>
    <lineage>
        <taxon>Eukaryota</taxon>
        <taxon>Fungi</taxon>
        <taxon>Dikarya</taxon>
        <taxon>Basidiomycota</taxon>
        <taxon>Agaricomycotina</taxon>
        <taxon>Agaricomycetes</taxon>
        <taxon>Phallomycetidae</taxon>
        <taxon>Geastrales</taxon>
        <taxon>Sphaerobolaceae</taxon>
        <taxon>Sphaerobolus</taxon>
    </lineage>
</organism>
<proteinExistence type="predicted"/>
<feature type="region of interest" description="Disordered" evidence="1">
    <location>
        <begin position="584"/>
        <end position="609"/>
    </location>
</feature>
<dbReference type="GO" id="GO:0003676">
    <property type="term" value="F:nucleic acid binding"/>
    <property type="evidence" value="ECO:0007669"/>
    <property type="project" value="InterPro"/>
</dbReference>
<dbReference type="AlphaFoldDB" id="A0A0C9VWN0"/>
<evidence type="ECO:0008006" key="4">
    <source>
        <dbReference type="Google" id="ProtNLM"/>
    </source>
</evidence>